<accession>A0A553HSI2</accession>
<dbReference type="EMBL" id="VFLP01000050">
    <property type="protein sequence ID" value="TRX90912.1"/>
    <property type="molecule type" value="Genomic_DNA"/>
</dbReference>
<evidence type="ECO:0000313" key="1">
    <source>
        <dbReference type="EMBL" id="TRX90912.1"/>
    </source>
</evidence>
<gene>
    <name evidence="1" type="ORF">FHL15_008117</name>
</gene>
<protein>
    <recommendedName>
        <fullName evidence="3">MalT-like TPR region domain-containing protein</fullName>
    </recommendedName>
</protein>
<dbReference type="AlphaFoldDB" id="A0A553HSI2"/>
<evidence type="ECO:0000313" key="2">
    <source>
        <dbReference type="Proteomes" id="UP000319160"/>
    </source>
</evidence>
<organism evidence="1 2">
    <name type="scientific">Xylaria flabelliformis</name>
    <dbReference type="NCBI Taxonomy" id="2512241"/>
    <lineage>
        <taxon>Eukaryota</taxon>
        <taxon>Fungi</taxon>
        <taxon>Dikarya</taxon>
        <taxon>Ascomycota</taxon>
        <taxon>Pezizomycotina</taxon>
        <taxon>Sordariomycetes</taxon>
        <taxon>Xylariomycetidae</taxon>
        <taxon>Xylariales</taxon>
        <taxon>Xylariaceae</taxon>
        <taxon>Xylaria</taxon>
    </lineage>
</organism>
<reference evidence="2" key="1">
    <citation type="submission" date="2019-06" db="EMBL/GenBank/DDBJ databases">
        <title>Draft genome sequence of the griseofulvin-producing fungus Xylaria cubensis strain G536.</title>
        <authorList>
            <person name="Mead M.E."/>
            <person name="Raja H.A."/>
            <person name="Steenwyk J.L."/>
            <person name="Knowles S.L."/>
            <person name="Oberlies N.H."/>
            <person name="Rokas A."/>
        </authorList>
    </citation>
    <scope>NUCLEOTIDE SEQUENCE [LARGE SCALE GENOMIC DNA]</scope>
    <source>
        <strain evidence="2">G536</strain>
    </source>
</reference>
<name>A0A553HSI2_9PEZI</name>
<dbReference type="InterPro" id="IPR011990">
    <property type="entry name" value="TPR-like_helical_dom_sf"/>
</dbReference>
<dbReference type="Gene3D" id="1.25.40.10">
    <property type="entry name" value="Tetratricopeptide repeat domain"/>
    <property type="match status" value="1"/>
</dbReference>
<dbReference type="OrthoDB" id="9991317at2759"/>
<comment type="caution">
    <text evidence="1">The sequence shown here is derived from an EMBL/GenBank/DDBJ whole genome shotgun (WGS) entry which is preliminary data.</text>
</comment>
<evidence type="ECO:0008006" key="3">
    <source>
        <dbReference type="Google" id="ProtNLM"/>
    </source>
</evidence>
<sequence>MSHIYSDGMFSKAFIPPEKPIRISNLEESIRSKIEALIEIPYSDLRFKIFIGLLHSYYNQRYCATKEVTDLDAIIDYARAFVNLFPTDKPRRAGRLNKLGVYLEERYTRTRRIEDLQEAIAVLQEAVQLAQGEDGSLINPSIQVRNLHDLGVLLGRKYLVAGDTADFNMAKESLELAFRIEVNLQTKAKCLMSLSHRYADRYFKEGTEEYIRDSIDLLVQVAIWVPESNNDADYLHILAIRHADRALLSGSTLALDNAILSAGKAVDLKPGSSSERASYLNTFARTIGLRSIRSGIMGDLDKAIQAAREGLDMTPQDHPNRITYLSGLKMWLGHRYHAQGAMLDLEDSVDLAREIVDLTPTEGRSIADPTSHTRLADLGLLAFELIRRSQSSG</sequence>
<dbReference type="STRING" id="2512241.A0A553HSI2"/>
<proteinExistence type="predicted"/>
<dbReference type="Proteomes" id="UP000319160">
    <property type="component" value="Unassembled WGS sequence"/>
</dbReference>
<dbReference type="SUPFAM" id="SSF48452">
    <property type="entry name" value="TPR-like"/>
    <property type="match status" value="1"/>
</dbReference>
<keyword evidence="2" id="KW-1185">Reference proteome</keyword>